<dbReference type="InterPro" id="IPR013783">
    <property type="entry name" value="Ig-like_fold"/>
</dbReference>
<dbReference type="InterPro" id="IPR011635">
    <property type="entry name" value="CARDB"/>
</dbReference>
<protein>
    <recommendedName>
        <fullName evidence="2">CARDB domain-containing protein</fullName>
    </recommendedName>
</protein>
<dbReference type="EMBL" id="MHUF01000028">
    <property type="protein sequence ID" value="OHA71873.1"/>
    <property type="molecule type" value="Genomic_DNA"/>
</dbReference>
<sequence length="175" mass="18261">MVKGWSSESTTNRLLMIIALFVAILTFALVFVLESASWTSTPSQENKASLSGYFAAVTPANSPAVRAASKPDLVAVLDQGVSLKLGQSVVFAVKTQNNGAAASGPSLTKITVFGSSPDLVFQVPALGQNAFALNEFVVKCAGAGDILVRAFGDFGKQTEESDENNNIDAVAVECK</sequence>
<dbReference type="Pfam" id="PF07705">
    <property type="entry name" value="CARDB"/>
    <property type="match status" value="1"/>
</dbReference>
<dbReference type="Proteomes" id="UP000177287">
    <property type="component" value="Unassembled WGS sequence"/>
</dbReference>
<feature type="domain" description="CARDB" evidence="2">
    <location>
        <begin position="71"/>
        <end position="167"/>
    </location>
</feature>
<dbReference type="Gene3D" id="2.60.40.10">
    <property type="entry name" value="Immunoglobulins"/>
    <property type="match status" value="1"/>
</dbReference>
<dbReference type="AlphaFoldDB" id="A0A1G2RG94"/>
<comment type="caution">
    <text evidence="3">The sequence shown here is derived from an EMBL/GenBank/DDBJ whole genome shotgun (WGS) entry which is preliminary data.</text>
</comment>
<proteinExistence type="predicted"/>
<keyword evidence="1" id="KW-0472">Membrane</keyword>
<evidence type="ECO:0000259" key="2">
    <source>
        <dbReference type="Pfam" id="PF07705"/>
    </source>
</evidence>
<evidence type="ECO:0000256" key="1">
    <source>
        <dbReference type="SAM" id="Phobius"/>
    </source>
</evidence>
<evidence type="ECO:0000313" key="4">
    <source>
        <dbReference type="Proteomes" id="UP000177287"/>
    </source>
</evidence>
<name>A0A1G2RG94_9BACT</name>
<keyword evidence="1" id="KW-1133">Transmembrane helix</keyword>
<keyword evidence="1" id="KW-0812">Transmembrane</keyword>
<accession>A0A1G2RG94</accession>
<evidence type="ECO:0000313" key="3">
    <source>
        <dbReference type="EMBL" id="OHA71873.1"/>
    </source>
</evidence>
<organism evidence="3 4">
    <name type="scientific">Candidatus Wildermuthbacteria bacterium RIFCSPLOWO2_01_FULL_47_18</name>
    <dbReference type="NCBI Taxonomy" id="1802460"/>
    <lineage>
        <taxon>Bacteria</taxon>
        <taxon>Candidatus Wildermuthiibacteriota</taxon>
    </lineage>
</organism>
<feature type="transmembrane region" description="Helical" evidence="1">
    <location>
        <begin position="14"/>
        <end position="33"/>
    </location>
</feature>
<gene>
    <name evidence="3" type="ORF">A3A27_02035</name>
</gene>
<reference evidence="3 4" key="1">
    <citation type="journal article" date="2016" name="Nat. Commun.">
        <title>Thousands of microbial genomes shed light on interconnected biogeochemical processes in an aquifer system.</title>
        <authorList>
            <person name="Anantharaman K."/>
            <person name="Brown C.T."/>
            <person name="Hug L.A."/>
            <person name="Sharon I."/>
            <person name="Castelle C.J."/>
            <person name="Probst A.J."/>
            <person name="Thomas B.C."/>
            <person name="Singh A."/>
            <person name="Wilkins M.J."/>
            <person name="Karaoz U."/>
            <person name="Brodie E.L."/>
            <person name="Williams K.H."/>
            <person name="Hubbard S.S."/>
            <person name="Banfield J.F."/>
        </authorList>
    </citation>
    <scope>NUCLEOTIDE SEQUENCE [LARGE SCALE GENOMIC DNA]</scope>
</reference>